<dbReference type="Pfam" id="PF02033">
    <property type="entry name" value="RBFA"/>
    <property type="match status" value="1"/>
</dbReference>
<reference evidence="1" key="1">
    <citation type="submission" date="2018-05" db="EMBL/GenBank/DDBJ databases">
        <authorList>
            <person name="Lanie J.A."/>
            <person name="Ng W.-L."/>
            <person name="Kazmierczak K.M."/>
            <person name="Andrzejewski T.M."/>
            <person name="Davidsen T.M."/>
            <person name="Wayne K.J."/>
            <person name="Tettelin H."/>
            <person name="Glass J.I."/>
            <person name="Rusch D."/>
            <person name="Podicherti R."/>
            <person name="Tsui H.-C.T."/>
            <person name="Winkler M.E."/>
        </authorList>
    </citation>
    <scope>NUCLEOTIDE SEQUENCE</scope>
</reference>
<dbReference type="InterPro" id="IPR000238">
    <property type="entry name" value="RbfA"/>
</dbReference>
<sequence length="49" mass="5556">MSRRVDRVNELLRLEISQLLARQVKDPRLSGVITVTEVRAAPDLRTALV</sequence>
<dbReference type="InterPro" id="IPR023799">
    <property type="entry name" value="RbfA_dom_sf"/>
</dbReference>
<protein>
    <recommendedName>
        <fullName evidence="2">Ribosome-binding factor A</fullName>
    </recommendedName>
</protein>
<accession>A0A382C1C4</accession>
<gene>
    <name evidence="1" type="ORF">METZ01_LOCUS172385</name>
</gene>
<dbReference type="GO" id="GO:0006364">
    <property type="term" value="P:rRNA processing"/>
    <property type="evidence" value="ECO:0007669"/>
    <property type="project" value="InterPro"/>
</dbReference>
<dbReference type="InterPro" id="IPR015946">
    <property type="entry name" value="KH_dom-like_a/b"/>
</dbReference>
<organism evidence="1">
    <name type="scientific">marine metagenome</name>
    <dbReference type="NCBI Taxonomy" id="408172"/>
    <lineage>
        <taxon>unclassified sequences</taxon>
        <taxon>metagenomes</taxon>
        <taxon>ecological metagenomes</taxon>
    </lineage>
</organism>
<dbReference type="Gene3D" id="3.30.300.20">
    <property type="match status" value="1"/>
</dbReference>
<dbReference type="EMBL" id="UINC01032223">
    <property type="protein sequence ID" value="SVB19531.1"/>
    <property type="molecule type" value="Genomic_DNA"/>
</dbReference>
<dbReference type="AlphaFoldDB" id="A0A382C1C4"/>
<evidence type="ECO:0000313" key="1">
    <source>
        <dbReference type="EMBL" id="SVB19531.1"/>
    </source>
</evidence>
<proteinExistence type="predicted"/>
<evidence type="ECO:0008006" key="2">
    <source>
        <dbReference type="Google" id="ProtNLM"/>
    </source>
</evidence>
<feature type="non-terminal residue" evidence="1">
    <location>
        <position position="49"/>
    </location>
</feature>
<dbReference type="SUPFAM" id="SSF89919">
    <property type="entry name" value="Ribosome-binding factor A, RbfA"/>
    <property type="match status" value="1"/>
</dbReference>
<name>A0A382C1C4_9ZZZZ</name>